<evidence type="ECO:0000313" key="1">
    <source>
        <dbReference type="EMBL" id="GFH27409.1"/>
    </source>
</evidence>
<proteinExistence type="predicted"/>
<dbReference type="Proteomes" id="UP000485058">
    <property type="component" value="Unassembled WGS sequence"/>
</dbReference>
<accession>A0A6A0A309</accession>
<dbReference type="AlphaFoldDB" id="A0A6A0A309"/>
<keyword evidence="2" id="KW-1185">Reference proteome</keyword>
<protein>
    <submittedName>
        <fullName evidence="1">Uncharacterized protein</fullName>
    </submittedName>
</protein>
<organism evidence="1 2">
    <name type="scientific">Haematococcus lacustris</name>
    <name type="common">Green alga</name>
    <name type="synonym">Haematococcus pluvialis</name>
    <dbReference type="NCBI Taxonomy" id="44745"/>
    <lineage>
        <taxon>Eukaryota</taxon>
        <taxon>Viridiplantae</taxon>
        <taxon>Chlorophyta</taxon>
        <taxon>core chlorophytes</taxon>
        <taxon>Chlorophyceae</taxon>
        <taxon>CS clade</taxon>
        <taxon>Chlamydomonadales</taxon>
        <taxon>Haematococcaceae</taxon>
        <taxon>Haematococcus</taxon>
    </lineage>
</organism>
<evidence type="ECO:0000313" key="2">
    <source>
        <dbReference type="Proteomes" id="UP000485058"/>
    </source>
</evidence>
<comment type="caution">
    <text evidence="1">The sequence shown here is derived from an EMBL/GenBank/DDBJ whole genome shotgun (WGS) entry which is preliminary data.</text>
</comment>
<gene>
    <name evidence="1" type="ORF">HaLaN_25726</name>
</gene>
<reference evidence="1 2" key="1">
    <citation type="submission" date="2020-02" db="EMBL/GenBank/DDBJ databases">
        <title>Draft genome sequence of Haematococcus lacustris strain NIES-144.</title>
        <authorList>
            <person name="Morimoto D."/>
            <person name="Nakagawa S."/>
            <person name="Yoshida T."/>
            <person name="Sawayama S."/>
        </authorList>
    </citation>
    <scope>NUCLEOTIDE SEQUENCE [LARGE SCALE GENOMIC DNA]</scope>
    <source>
        <strain evidence="1 2">NIES-144</strain>
    </source>
</reference>
<dbReference type="EMBL" id="BLLF01003463">
    <property type="protein sequence ID" value="GFH27409.1"/>
    <property type="molecule type" value="Genomic_DNA"/>
</dbReference>
<name>A0A6A0A309_HAELA</name>
<sequence>MMIVRCRCGPKPAQHAGRTRKPMCLQAAAVAVTTDGGQGSPDPQIYTRMRLKTKADCRLGVSIYPE</sequence>